<dbReference type="InterPro" id="IPR012334">
    <property type="entry name" value="Pectin_lyas_fold"/>
</dbReference>
<dbReference type="Proteomes" id="UP001597216">
    <property type="component" value="Unassembled WGS sequence"/>
</dbReference>
<dbReference type="PANTHER" id="PTHR42970:SF1">
    <property type="entry name" value="PECTATE LYASE C-RELATED"/>
    <property type="match status" value="1"/>
</dbReference>
<dbReference type="PANTHER" id="PTHR42970">
    <property type="entry name" value="PECTATE LYASE C-RELATED"/>
    <property type="match status" value="1"/>
</dbReference>
<dbReference type="SUPFAM" id="SSF51126">
    <property type="entry name" value="Pectin lyase-like"/>
    <property type="match status" value="1"/>
</dbReference>
<sequence length="456" mass="48989">MGRRLGIGFGAAVAAGLLAVSPALGLSLKAAPAPAVTAPLAFPGAQGWAATTPGGRGGRIIKVTTLASEGPGSFREALEAKGPRIIVFEVGGVIDLDRKTLKVDEPFVTIAGQTAPSPGITLIRGGMDVSAHDVVMQHIRIRSGDAGQPKKSGWEEDSFSTQGAAYNIIVDHCTLSWATDENLSVSGPRFTGKTPDEWRAGTSRKITYSNNIIAESLAYSTHAKIEHSKGSLIHDNVSDLLIIGNLYAHNYERNALFKGGVRAVFANNLIFDPGQRALHYNLQAEEWGDHDYQVGKITAVGNALRAGISTPDQLAFFELGGYGDVEYYGRDNIAVDRIGRPLPQLGRYTTSPARIIETKTPPTWPQGLSLMPATEVQKSVLHNAGARPWDRDYDDVRLLADVAEGRGTIIDSQDAIHGYPHPKMTYRTFNDADWNLGDMTPKRPEVLDSGAKAKGT</sequence>
<name>A0ABW3SZU0_9CAUL</name>
<keyword evidence="1" id="KW-0479">Metal-binding</keyword>
<evidence type="ECO:0000256" key="2">
    <source>
        <dbReference type="ARBA" id="ARBA00023180"/>
    </source>
</evidence>
<keyword evidence="3" id="KW-0456">Lyase</keyword>
<dbReference type="GO" id="GO:0016829">
    <property type="term" value="F:lyase activity"/>
    <property type="evidence" value="ECO:0007669"/>
    <property type="project" value="UniProtKB-KW"/>
</dbReference>
<keyword evidence="2" id="KW-0325">Glycoprotein</keyword>
<dbReference type="InterPro" id="IPR011050">
    <property type="entry name" value="Pectin_lyase_fold/virulence"/>
</dbReference>
<organism evidence="3 4">
    <name type="scientific">Phenylobacterium conjunctum</name>
    <dbReference type="NCBI Taxonomy" id="1298959"/>
    <lineage>
        <taxon>Bacteria</taxon>
        <taxon>Pseudomonadati</taxon>
        <taxon>Pseudomonadota</taxon>
        <taxon>Alphaproteobacteria</taxon>
        <taxon>Caulobacterales</taxon>
        <taxon>Caulobacteraceae</taxon>
        <taxon>Phenylobacterium</taxon>
    </lineage>
</organism>
<keyword evidence="4" id="KW-1185">Reference proteome</keyword>
<dbReference type="EMBL" id="JBHTLQ010000010">
    <property type="protein sequence ID" value="MFD1190208.1"/>
    <property type="molecule type" value="Genomic_DNA"/>
</dbReference>
<dbReference type="InterPro" id="IPR052063">
    <property type="entry name" value="Polysaccharide_Lyase_1"/>
</dbReference>
<proteinExistence type="predicted"/>
<evidence type="ECO:0000313" key="4">
    <source>
        <dbReference type="Proteomes" id="UP001597216"/>
    </source>
</evidence>
<evidence type="ECO:0000313" key="3">
    <source>
        <dbReference type="EMBL" id="MFD1190208.1"/>
    </source>
</evidence>
<reference evidence="4" key="1">
    <citation type="journal article" date="2019" name="Int. J. Syst. Evol. Microbiol.">
        <title>The Global Catalogue of Microorganisms (GCM) 10K type strain sequencing project: providing services to taxonomists for standard genome sequencing and annotation.</title>
        <authorList>
            <consortium name="The Broad Institute Genomics Platform"/>
            <consortium name="The Broad Institute Genome Sequencing Center for Infectious Disease"/>
            <person name="Wu L."/>
            <person name="Ma J."/>
        </authorList>
    </citation>
    <scope>NUCLEOTIDE SEQUENCE [LARGE SCALE GENOMIC DNA]</scope>
    <source>
        <strain evidence="4">CCUG 55074</strain>
    </source>
</reference>
<protein>
    <submittedName>
        <fullName evidence="3">Polysaccharide lyase family 1 protein</fullName>
    </submittedName>
</protein>
<gene>
    <name evidence="3" type="ORF">ACFQ27_06415</name>
</gene>
<evidence type="ECO:0000256" key="1">
    <source>
        <dbReference type="ARBA" id="ARBA00022723"/>
    </source>
</evidence>
<dbReference type="RefSeq" id="WP_377353011.1">
    <property type="nucleotide sequence ID" value="NZ_JBHTLQ010000010.1"/>
</dbReference>
<dbReference type="Gene3D" id="2.160.20.10">
    <property type="entry name" value="Single-stranded right-handed beta-helix, Pectin lyase-like"/>
    <property type="match status" value="1"/>
</dbReference>
<comment type="caution">
    <text evidence="3">The sequence shown here is derived from an EMBL/GenBank/DDBJ whole genome shotgun (WGS) entry which is preliminary data.</text>
</comment>
<accession>A0ABW3SZU0</accession>